<organism evidence="2 3">
    <name type="scientific">Mytilus edulis</name>
    <name type="common">Blue mussel</name>
    <dbReference type="NCBI Taxonomy" id="6550"/>
    <lineage>
        <taxon>Eukaryota</taxon>
        <taxon>Metazoa</taxon>
        <taxon>Spiralia</taxon>
        <taxon>Lophotrochozoa</taxon>
        <taxon>Mollusca</taxon>
        <taxon>Bivalvia</taxon>
        <taxon>Autobranchia</taxon>
        <taxon>Pteriomorphia</taxon>
        <taxon>Mytilida</taxon>
        <taxon>Mytiloidea</taxon>
        <taxon>Mytilidae</taxon>
        <taxon>Mytilinae</taxon>
        <taxon>Mytilus</taxon>
    </lineage>
</organism>
<keyword evidence="3" id="KW-1185">Reference proteome</keyword>
<sequence length="252" mass="29116">MDFKYLNIEFLIIFILPCVVSQVYWSVSSVPAMFGQNTVLTCHLEDILTNPKDCAVRQWSGGPDHPPTGIHVLFSLEYDLLRVVLDIKRVYPVPNCSLYFNFTGVCHLQNSLTLKIVPVTYKANGFVYSVTYNASYRLSEKDCNKQPELKCTFEHVAEPMIFKGNETYECLVYESIPLLLNNATRRHDQEKVAQTTIFPAYTIALIAVALLLIIVFIFVIIVWKYRQRCQCKQKRQIQKKANDTKEKELFIE</sequence>
<keyword evidence="1" id="KW-0812">Transmembrane</keyword>
<name>A0A8S3U0N1_MYTED</name>
<evidence type="ECO:0000313" key="3">
    <source>
        <dbReference type="Proteomes" id="UP000683360"/>
    </source>
</evidence>
<proteinExistence type="predicted"/>
<keyword evidence="1" id="KW-0472">Membrane</keyword>
<feature type="transmembrane region" description="Helical" evidence="1">
    <location>
        <begin position="7"/>
        <end position="27"/>
    </location>
</feature>
<reference evidence="2" key="1">
    <citation type="submission" date="2021-03" db="EMBL/GenBank/DDBJ databases">
        <authorList>
            <person name="Bekaert M."/>
        </authorList>
    </citation>
    <scope>NUCLEOTIDE SEQUENCE</scope>
</reference>
<dbReference type="Proteomes" id="UP000683360">
    <property type="component" value="Unassembled WGS sequence"/>
</dbReference>
<evidence type="ECO:0000313" key="2">
    <source>
        <dbReference type="EMBL" id="CAG2239457.1"/>
    </source>
</evidence>
<dbReference type="AlphaFoldDB" id="A0A8S3U0N1"/>
<gene>
    <name evidence="2" type="ORF">MEDL_51828</name>
</gene>
<accession>A0A8S3U0N1</accession>
<keyword evidence="1" id="KW-1133">Transmembrane helix</keyword>
<evidence type="ECO:0000256" key="1">
    <source>
        <dbReference type="SAM" id="Phobius"/>
    </source>
</evidence>
<dbReference type="EMBL" id="CAJPWZ010002521">
    <property type="protein sequence ID" value="CAG2239457.1"/>
    <property type="molecule type" value="Genomic_DNA"/>
</dbReference>
<feature type="transmembrane region" description="Helical" evidence="1">
    <location>
        <begin position="198"/>
        <end position="225"/>
    </location>
</feature>
<protein>
    <submittedName>
        <fullName evidence="2">Uncharacterized protein</fullName>
    </submittedName>
</protein>
<comment type="caution">
    <text evidence="2">The sequence shown here is derived from an EMBL/GenBank/DDBJ whole genome shotgun (WGS) entry which is preliminary data.</text>
</comment>